<dbReference type="Gene3D" id="1.10.10.10">
    <property type="entry name" value="Winged helix-like DNA-binding domain superfamily/Winged helix DNA-binding domain"/>
    <property type="match status" value="1"/>
</dbReference>
<gene>
    <name evidence="6" type="ORF">H9704_11150</name>
</gene>
<dbReference type="Pfam" id="PF01418">
    <property type="entry name" value="HTH_6"/>
    <property type="match status" value="1"/>
</dbReference>
<dbReference type="GO" id="GO:1901135">
    <property type="term" value="P:carbohydrate derivative metabolic process"/>
    <property type="evidence" value="ECO:0007669"/>
    <property type="project" value="InterPro"/>
</dbReference>
<proteinExistence type="predicted"/>
<dbReference type="GO" id="GO:0003677">
    <property type="term" value="F:DNA binding"/>
    <property type="evidence" value="ECO:0007669"/>
    <property type="project" value="UniProtKB-KW"/>
</dbReference>
<dbReference type="CDD" id="cd05013">
    <property type="entry name" value="SIS_RpiR"/>
    <property type="match status" value="1"/>
</dbReference>
<name>A0A9D2N0C6_9FIRM</name>
<dbReference type="InterPro" id="IPR000281">
    <property type="entry name" value="HTH_RpiR"/>
</dbReference>
<dbReference type="InterPro" id="IPR047640">
    <property type="entry name" value="RpiR-like"/>
</dbReference>
<dbReference type="InterPro" id="IPR001347">
    <property type="entry name" value="SIS_dom"/>
</dbReference>
<dbReference type="PROSITE" id="PS51464">
    <property type="entry name" value="SIS"/>
    <property type="match status" value="1"/>
</dbReference>
<comment type="caution">
    <text evidence="6">The sequence shown here is derived from an EMBL/GenBank/DDBJ whole genome shotgun (WGS) entry which is preliminary data.</text>
</comment>
<dbReference type="InterPro" id="IPR009057">
    <property type="entry name" value="Homeodomain-like_sf"/>
</dbReference>
<evidence type="ECO:0000256" key="3">
    <source>
        <dbReference type="ARBA" id="ARBA00023163"/>
    </source>
</evidence>
<evidence type="ECO:0000256" key="2">
    <source>
        <dbReference type="ARBA" id="ARBA00023125"/>
    </source>
</evidence>
<evidence type="ECO:0000259" key="4">
    <source>
        <dbReference type="PROSITE" id="PS51071"/>
    </source>
</evidence>
<evidence type="ECO:0000256" key="1">
    <source>
        <dbReference type="ARBA" id="ARBA00023015"/>
    </source>
</evidence>
<evidence type="ECO:0000313" key="7">
    <source>
        <dbReference type="Proteomes" id="UP000823910"/>
    </source>
</evidence>
<dbReference type="SUPFAM" id="SSF46689">
    <property type="entry name" value="Homeodomain-like"/>
    <property type="match status" value="1"/>
</dbReference>
<feature type="domain" description="HTH rpiR-type" evidence="4">
    <location>
        <begin position="1"/>
        <end position="43"/>
    </location>
</feature>
<organism evidence="6 7">
    <name type="scientific">Candidatus Enterocloster excrementipullorum</name>
    <dbReference type="NCBI Taxonomy" id="2838559"/>
    <lineage>
        <taxon>Bacteria</taxon>
        <taxon>Bacillati</taxon>
        <taxon>Bacillota</taxon>
        <taxon>Clostridia</taxon>
        <taxon>Lachnospirales</taxon>
        <taxon>Lachnospiraceae</taxon>
        <taxon>Enterocloster</taxon>
    </lineage>
</organism>
<dbReference type="Gene3D" id="3.40.50.10490">
    <property type="entry name" value="Glucose-6-phosphate isomerase like protein, domain 1"/>
    <property type="match status" value="1"/>
</dbReference>
<dbReference type="InterPro" id="IPR035472">
    <property type="entry name" value="RpiR-like_SIS"/>
</dbReference>
<sequence>MSIGELAQTCGTSVSTVVRLCKSAGYNGYKTLCRELSIDLASQSGTTDDYCDIQPGDPVETIVNSVCANNIRAIENTMSVLNLDELEKAVAAITKATRVDFYGVAVSGNVAMDACNKFVRINKVSMSSPDPHQQILHASLLKPEDVAVLISYSGNTRDILETADAVKQSGATLISLTKYSKNPLGKMADICLYSSSSESLVRSGPMGSRIGQLTVIDILYTAVAGREFDHVKSQLDKTRLATAKKHIQFSL</sequence>
<keyword evidence="2" id="KW-0238">DNA-binding</keyword>
<reference evidence="6" key="1">
    <citation type="journal article" date="2021" name="PeerJ">
        <title>Extensive microbial diversity within the chicken gut microbiome revealed by metagenomics and culture.</title>
        <authorList>
            <person name="Gilroy R."/>
            <person name="Ravi A."/>
            <person name="Getino M."/>
            <person name="Pursley I."/>
            <person name="Horton D.L."/>
            <person name="Alikhan N.F."/>
            <person name="Baker D."/>
            <person name="Gharbi K."/>
            <person name="Hall N."/>
            <person name="Watson M."/>
            <person name="Adriaenssens E.M."/>
            <person name="Foster-Nyarko E."/>
            <person name="Jarju S."/>
            <person name="Secka A."/>
            <person name="Antonio M."/>
            <person name="Oren A."/>
            <person name="Chaudhuri R.R."/>
            <person name="La Ragione R."/>
            <person name="Hildebrand F."/>
            <person name="Pallen M.J."/>
        </authorList>
    </citation>
    <scope>NUCLEOTIDE SEQUENCE</scope>
    <source>
        <strain evidence="6">CHK180-15479</strain>
    </source>
</reference>
<dbReference type="GO" id="GO:0097367">
    <property type="term" value="F:carbohydrate derivative binding"/>
    <property type="evidence" value="ECO:0007669"/>
    <property type="project" value="InterPro"/>
</dbReference>
<reference evidence="6" key="2">
    <citation type="submission" date="2021-04" db="EMBL/GenBank/DDBJ databases">
        <authorList>
            <person name="Gilroy R."/>
        </authorList>
    </citation>
    <scope>NUCLEOTIDE SEQUENCE</scope>
    <source>
        <strain evidence="6">CHK180-15479</strain>
    </source>
</reference>
<evidence type="ECO:0000259" key="5">
    <source>
        <dbReference type="PROSITE" id="PS51464"/>
    </source>
</evidence>
<dbReference type="Pfam" id="PF01380">
    <property type="entry name" value="SIS"/>
    <property type="match status" value="1"/>
</dbReference>
<dbReference type="PANTHER" id="PTHR30514">
    <property type="entry name" value="GLUCOKINASE"/>
    <property type="match status" value="1"/>
</dbReference>
<dbReference type="PANTHER" id="PTHR30514:SF1">
    <property type="entry name" value="HTH-TYPE TRANSCRIPTIONAL REGULATOR HEXR-RELATED"/>
    <property type="match status" value="1"/>
</dbReference>
<dbReference type="EMBL" id="DWWT01000058">
    <property type="protein sequence ID" value="HJC06689.1"/>
    <property type="molecule type" value="Genomic_DNA"/>
</dbReference>
<accession>A0A9D2N0C6</accession>
<dbReference type="InterPro" id="IPR036388">
    <property type="entry name" value="WH-like_DNA-bd_sf"/>
</dbReference>
<dbReference type="AlphaFoldDB" id="A0A9D2N0C6"/>
<protein>
    <submittedName>
        <fullName evidence="6">MurR/RpiR family transcriptional regulator</fullName>
    </submittedName>
</protein>
<dbReference type="PROSITE" id="PS51071">
    <property type="entry name" value="HTH_RPIR"/>
    <property type="match status" value="1"/>
</dbReference>
<dbReference type="InterPro" id="IPR046348">
    <property type="entry name" value="SIS_dom_sf"/>
</dbReference>
<evidence type="ECO:0000313" key="6">
    <source>
        <dbReference type="EMBL" id="HJC06689.1"/>
    </source>
</evidence>
<dbReference type="Proteomes" id="UP000823910">
    <property type="component" value="Unassembled WGS sequence"/>
</dbReference>
<keyword evidence="1" id="KW-0805">Transcription regulation</keyword>
<dbReference type="SUPFAM" id="SSF53697">
    <property type="entry name" value="SIS domain"/>
    <property type="match status" value="1"/>
</dbReference>
<keyword evidence="3" id="KW-0804">Transcription</keyword>
<feature type="domain" description="SIS" evidence="5">
    <location>
        <begin position="89"/>
        <end position="229"/>
    </location>
</feature>
<dbReference type="GO" id="GO:0003700">
    <property type="term" value="F:DNA-binding transcription factor activity"/>
    <property type="evidence" value="ECO:0007669"/>
    <property type="project" value="InterPro"/>
</dbReference>